<dbReference type="SMART" id="SM00672">
    <property type="entry name" value="CAP10"/>
    <property type="match status" value="1"/>
</dbReference>
<evidence type="ECO:0000256" key="1">
    <source>
        <dbReference type="ARBA" id="ARBA00010118"/>
    </source>
</evidence>
<evidence type="ECO:0000313" key="4">
    <source>
        <dbReference type="EMBL" id="TPX63966.1"/>
    </source>
</evidence>
<reference evidence="4 5" key="1">
    <citation type="journal article" date="2019" name="Sci. Rep.">
        <title>Comparative genomics of chytrid fungi reveal insights into the obligate biotrophic and pathogenic lifestyle of Synchytrium endobioticum.</title>
        <authorList>
            <person name="van de Vossenberg B.T.L.H."/>
            <person name="Warris S."/>
            <person name="Nguyen H.D.T."/>
            <person name="van Gent-Pelzer M.P.E."/>
            <person name="Joly D.L."/>
            <person name="van de Geest H.C."/>
            <person name="Bonants P.J.M."/>
            <person name="Smith D.S."/>
            <person name="Levesque C.A."/>
            <person name="van der Lee T.A.J."/>
        </authorList>
    </citation>
    <scope>NUCLEOTIDE SEQUENCE [LARGE SCALE GENOMIC DNA]</scope>
    <source>
        <strain evidence="4 5">CBS 675.73</strain>
    </source>
</reference>
<protein>
    <recommendedName>
        <fullName evidence="3">Glycosyl transferase CAP10 domain-containing protein</fullName>
    </recommendedName>
</protein>
<accession>A0A507EKY3</accession>
<dbReference type="Pfam" id="PF05686">
    <property type="entry name" value="Glyco_transf_90"/>
    <property type="match status" value="1"/>
</dbReference>
<comment type="caution">
    <text evidence="4">The sequence shown here is derived from an EMBL/GenBank/DDBJ whole genome shotgun (WGS) entry which is preliminary data.</text>
</comment>
<sequence length="467" mass="53223">MRKWSIIACAISLLLLLAITLNVYNLTTDIVNRKPRSIAQEYKYHFKKAPPPHFALWTEYATELGCLTNPSEYAQIAKDLSPWFKSKDRRPFTNDSVSHIYKTNLVDFQDGVFHNMDEGNLRFILEPLTPLFAAHGKRFRFAVNAYDEPRMVPADKGFTGEYTSMADVFTNSGCLSKTYDTVVKDKKQKDGHHVLFGNNTARSQHGFFLDPATFGVENARVPVFSQAKVDCFADVLIPLNYHVALGYEDVVDVVSWEDKKSVLFWRGTTTGGSYKTGAPWKQYGRTRVMDWEKRWAANHAGSTFDAAYESPKLAKGVNVDIGFSGIVQADLDSLAVINSTYGLKGSVDFEQTKHFKYLLVLDGNTWPSRLQTYLQTNSVILYNGIFTDFYNWKLVPWVHYVPVKLDFSDLDERLEWLMAHDEEAKKITQNAQKLMRQWSNMKQMQCYAGLALLEYSLLYEDEGGGGK</sequence>
<keyword evidence="2" id="KW-0808">Transferase</keyword>
<evidence type="ECO:0000259" key="3">
    <source>
        <dbReference type="SMART" id="SM00672"/>
    </source>
</evidence>
<dbReference type="Proteomes" id="UP000320333">
    <property type="component" value="Unassembled WGS sequence"/>
</dbReference>
<dbReference type="PANTHER" id="PTHR12203:SF35">
    <property type="entry name" value="PROTEIN O-GLUCOSYLTRANSFERASE 1"/>
    <property type="match status" value="1"/>
</dbReference>
<dbReference type="EMBL" id="QEAP01000573">
    <property type="protein sequence ID" value="TPX63966.1"/>
    <property type="molecule type" value="Genomic_DNA"/>
</dbReference>
<dbReference type="GO" id="GO:0016740">
    <property type="term" value="F:transferase activity"/>
    <property type="evidence" value="ECO:0007669"/>
    <property type="project" value="UniProtKB-KW"/>
</dbReference>
<gene>
    <name evidence="4" type="ORF">CcCBS67573_g08531</name>
</gene>
<proteinExistence type="inferred from homology"/>
<keyword evidence="5" id="KW-1185">Reference proteome</keyword>
<feature type="domain" description="Glycosyl transferase CAP10" evidence="3">
    <location>
        <begin position="194"/>
        <end position="460"/>
    </location>
</feature>
<dbReference type="OrthoDB" id="541052at2759"/>
<dbReference type="PANTHER" id="PTHR12203">
    <property type="entry name" value="KDEL LYS-ASP-GLU-LEU CONTAINING - RELATED"/>
    <property type="match status" value="1"/>
</dbReference>
<organism evidence="4 5">
    <name type="scientific">Chytriomyces confervae</name>
    <dbReference type="NCBI Taxonomy" id="246404"/>
    <lineage>
        <taxon>Eukaryota</taxon>
        <taxon>Fungi</taxon>
        <taxon>Fungi incertae sedis</taxon>
        <taxon>Chytridiomycota</taxon>
        <taxon>Chytridiomycota incertae sedis</taxon>
        <taxon>Chytridiomycetes</taxon>
        <taxon>Chytridiales</taxon>
        <taxon>Chytriomycetaceae</taxon>
        <taxon>Chytriomyces</taxon>
    </lineage>
</organism>
<comment type="similarity">
    <text evidence="1">Belongs to the glycosyltransferase 90 family.</text>
</comment>
<evidence type="ECO:0000313" key="5">
    <source>
        <dbReference type="Proteomes" id="UP000320333"/>
    </source>
</evidence>
<name>A0A507EKY3_9FUNG</name>
<evidence type="ECO:0000256" key="2">
    <source>
        <dbReference type="ARBA" id="ARBA00022679"/>
    </source>
</evidence>
<dbReference type="InterPro" id="IPR006598">
    <property type="entry name" value="CAP10"/>
</dbReference>
<dbReference type="InterPro" id="IPR051091">
    <property type="entry name" value="O-Glucosyltr/Glycosyltrsf_90"/>
</dbReference>
<dbReference type="AlphaFoldDB" id="A0A507EKY3"/>